<keyword evidence="2" id="KW-0812">Transmembrane</keyword>
<gene>
    <name evidence="4" type="ORF">RND71_043623</name>
</gene>
<proteinExistence type="predicted"/>
<protein>
    <recommendedName>
        <fullName evidence="3">Glycine cleavage system P-protein N-terminal domain-containing protein</fullName>
    </recommendedName>
</protein>
<evidence type="ECO:0000256" key="2">
    <source>
        <dbReference type="SAM" id="Phobius"/>
    </source>
</evidence>
<sequence length="243" mass="26050">MIIAATDPFALTLIKQPGEYSAIKIAVGSTQRFGIPLNYGGPHAGFLATDNSLTRLIPGRIVGVTKDQDDQSKGYIEMMNQLENDLCEITGYNAVSFQPNSGAQGEYAGLRVIKAHLEAKGQSHRNICLIPISAHGTNPASAQMAGFKIDDHKDNLACLMVTYPSTFGIFEETIEEICKSVHENGGQIYLDGANMNAQLGLCRPGDYGSDVGHLNLHKTFCIPHGGSGPGVGALLVLVLFVYR</sequence>
<dbReference type="GO" id="GO:0005739">
    <property type="term" value="C:mitochondrion"/>
    <property type="evidence" value="ECO:0007669"/>
    <property type="project" value="TreeGrafter"/>
</dbReference>
<dbReference type="GO" id="GO:0005960">
    <property type="term" value="C:glycine cleavage complex"/>
    <property type="evidence" value="ECO:0007669"/>
    <property type="project" value="TreeGrafter"/>
</dbReference>
<evidence type="ECO:0000259" key="3">
    <source>
        <dbReference type="Pfam" id="PF02347"/>
    </source>
</evidence>
<comment type="caution">
    <text evidence="4">The sequence shown here is derived from an EMBL/GenBank/DDBJ whole genome shotgun (WGS) entry which is preliminary data.</text>
</comment>
<keyword evidence="2" id="KW-1133">Transmembrane helix</keyword>
<organism evidence="4 5">
    <name type="scientific">Anisodus tanguticus</name>
    <dbReference type="NCBI Taxonomy" id="243964"/>
    <lineage>
        <taxon>Eukaryota</taxon>
        <taxon>Viridiplantae</taxon>
        <taxon>Streptophyta</taxon>
        <taxon>Embryophyta</taxon>
        <taxon>Tracheophyta</taxon>
        <taxon>Spermatophyta</taxon>
        <taxon>Magnoliopsida</taxon>
        <taxon>eudicotyledons</taxon>
        <taxon>Gunneridae</taxon>
        <taxon>Pentapetalae</taxon>
        <taxon>asterids</taxon>
        <taxon>lamiids</taxon>
        <taxon>Solanales</taxon>
        <taxon>Solanaceae</taxon>
        <taxon>Solanoideae</taxon>
        <taxon>Hyoscyameae</taxon>
        <taxon>Anisodus</taxon>
    </lineage>
</organism>
<dbReference type="GO" id="GO:0004375">
    <property type="term" value="F:glycine dehydrogenase (decarboxylating) activity"/>
    <property type="evidence" value="ECO:0007669"/>
    <property type="project" value="InterPro"/>
</dbReference>
<dbReference type="PANTHER" id="PTHR11773">
    <property type="entry name" value="GLYCINE DEHYDROGENASE, DECARBOXYLATING"/>
    <property type="match status" value="1"/>
</dbReference>
<accession>A0AAE1QRF4</accession>
<keyword evidence="5" id="KW-1185">Reference proteome</keyword>
<keyword evidence="2" id="KW-0472">Membrane</keyword>
<dbReference type="InterPro" id="IPR049315">
    <property type="entry name" value="GDC-P_N"/>
</dbReference>
<dbReference type="GO" id="GO:0030170">
    <property type="term" value="F:pyridoxal phosphate binding"/>
    <property type="evidence" value="ECO:0007669"/>
    <property type="project" value="TreeGrafter"/>
</dbReference>
<feature type="transmembrane region" description="Helical" evidence="2">
    <location>
        <begin position="222"/>
        <end position="242"/>
    </location>
</feature>
<dbReference type="InterPro" id="IPR020581">
    <property type="entry name" value="GDC_P"/>
</dbReference>
<dbReference type="Gene3D" id="3.40.640.10">
    <property type="entry name" value="Type I PLP-dependent aspartate aminotransferase-like (Major domain)"/>
    <property type="match status" value="2"/>
</dbReference>
<dbReference type="SUPFAM" id="SSF53383">
    <property type="entry name" value="PLP-dependent transferases"/>
    <property type="match status" value="2"/>
</dbReference>
<feature type="domain" description="Glycine cleavage system P-protein N-terminal" evidence="3">
    <location>
        <begin position="1"/>
        <end position="71"/>
    </location>
</feature>
<dbReference type="InterPro" id="IPR015424">
    <property type="entry name" value="PyrdxlP-dep_Trfase"/>
</dbReference>
<name>A0AAE1QRF4_9SOLA</name>
<dbReference type="PANTHER" id="PTHR11773:SF1">
    <property type="entry name" value="GLYCINE DEHYDROGENASE (DECARBOXYLATING), MITOCHONDRIAL"/>
    <property type="match status" value="1"/>
</dbReference>
<evidence type="ECO:0000256" key="1">
    <source>
        <dbReference type="ARBA" id="ARBA00023002"/>
    </source>
</evidence>
<reference evidence="4" key="1">
    <citation type="submission" date="2023-12" db="EMBL/GenBank/DDBJ databases">
        <title>Genome assembly of Anisodus tanguticus.</title>
        <authorList>
            <person name="Wang Y.-J."/>
        </authorList>
    </citation>
    <scope>NUCLEOTIDE SEQUENCE</scope>
    <source>
        <strain evidence="4">KB-2021</strain>
        <tissue evidence="4">Leaf</tissue>
    </source>
</reference>
<dbReference type="AlphaFoldDB" id="A0AAE1QRF4"/>
<evidence type="ECO:0000313" key="4">
    <source>
        <dbReference type="EMBL" id="KAK4337353.1"/>
    </source>
</evidence>
<dbReference type="InterPro" id="IPR015421">
    <property type="entry name" value="PyrdxlP-dep_Trfase_major"/>
</dbReference>
<keyword evidence="1" id="KW-0560">Oxidoreductase</keyword>
<evidence type="ECO:0000313" key="5">
    <source>
        <dbReference type="Proteomes" id="UP001291623"/>
    </source>
</evidence>
<dbReference type="GO" id="GO:0016594">
    <property type="term" value="F:glycine binding"/>
    <property type="evidence" value="ECO:0007669"/>
    <property type="project" value="TreeGrafter"/>
</dbReference>
<dbReference type="Pfam" id="PF02347">
    <property type="entry name" value="GDC-P"/>
    <property type="match status" value="1"/>
</dbReference>
<dbReference type="GO" id="GO:0019464">
    <property type="term" value="P:glycine decarboxylation via glycine cleavage system"/>
    <property type="evidence" value="ECO:0007669"/>
    <property type="project" value="TreeGrafter"/>
</dbReference>
<dbReference type="Proteomes" id="UP001291623">
    <property type="component" value="Unassembled WGS sequence"/>
</dbReference>
<dbReference type="EMBL" id="JAVYJV010000036">
    <property type="protein sequence ID" value="KAK4337353.1"/>
    <property type="molecule type" value="Genomic_DNA"/>
</dbReference>